<dbReference type="VEuPathDB" id="VectorBase:ASIC012595"/>
<dbReference type="STRING" id="74873.A0A084W3A9"/>
<dbReference type="VEuPathDB" id="VectorBase:ASIS022651"/>
<evidence type="ECO:0000256" key="1">
    <source>
        <dbReference type="ARBA" id="ARBA00022614"/>
    </source>
</evidence>
<dbReference type="AlphaFoldDB" id="A0A084W3A9"/>
<evidence type="ECO:0000313" key="3">
    <source>
        <dbReference type="EMBL" id="KFB44703.1"/>
    </source>
</evidence>
<evidence type="ECO:0000256" key="2">
    <source>
        <dbReference type="ARBA" id="ARBA00022737"/>
    </source>
</evidence>
<keyword evidence="2" id="KW-0677">Repeat</keyword>
<dbReference type="OrthoDB" id="7741176at2759"/>
<dbReference type="SUPFAM" id="SSF52058">
    <property type="entry name" value="L domain-like"/>
    <property type="match status" value="1"/>
</dbReference>
<name>A0A084W3A9_ANOSI</name>
<proteinExistence type="predicted"/>
<dbReference type="OMA" id="TIMLNSP"/>
<accession>A0A084W3A9</accession>
<dbReference type="PANTHER" id="PTHR45712:SF22">
    <property type="entry name" value="INSULIN-LIKE GROWTH FACTOR-BINDING PROTEIN COMPLEX ACID LABILE SUBUNIT"/>
    <property type="match status" value="1"/>
</dbReference>
<reference evidence="4" key="2">
    <citation type="submission" date="2020-05" db="UniProtKB">
        <authorList>
            <consortium name="EnsemblMetazoa"/>
        </authorList>
    </citation>
    <scope>IDENTIFICATION</scope>
</reference>
<dbReference type="Gene3D" id="3.80.10.10">
    <property type="entry name" value="Ribonuclease Inhibitor"/>
    <property type="match status" value="2"/>
</dbReference>
<dbReference type="GO" id="GO:0005615">
    <property type="term" value="C:extracellular space"/>
    <property type="evidence" value="ECO:0007669"/>
    <property type="project" value="TreeGrafter"/>
</dbReference>
<reference evidence="3 5" key="1">
    <citation type="journal article" date="2014" name="BMC Genomics">
        <title>Genome sequence of Anopheles sinensis provides insight into genetics basis of mosquito competence for malaria parasites.</title>
        <authorList>
            <person name="Zhou D."/>
            <person name="Zhang D."/>
            <person name="Ding G."/>
            <person name="Shi L."/>
            <person name="Hou Q."/>
            <person name="Ye Y."/>
            <person name="Xu Y."/>
            <person name="Zhou H."/>
            <person name="Xiong C."/>
            <person name="Li S."/>
            <person name="Yu J."/>
            <person name="Hong S."/>
            <person name="Yu X."/>
            <person name="Zou P."/>
            <person name="Chen C."/>
            <person name="Chang X."/>
            <person name="Wang W."/>
            <person name="Lv Y."/>
            <person name="Sun Y."/>
            <person name="Ma L."/>
            <person name="Shen B."/>
            <person name="Zhu C."/>
        </authorList>
    </citation>
    <scope>NUCLEOTIDE SEQUENCE [LARGE SCALE GENOMIC DNA]</scope>
</reference>
<keyword evidence="1" id="KW-0433">Leucine-rich repeat</keyword>
<dbReference type="PANTHER" id="PTHR45712">
    <property type="entry name" value="AGAP008170-PA"/>
    <property type="match status" value="1"/>
</dbReference>
<gene>
    <name evidence="3" type="ORF">ZHAS_00012595</name>
</gene>
<dbReference type="Proteomes" id="UP000030765">
    <property type="component" value="Unassembled WGS sequence"/>
</dbReference>
<evidence type="ECO:0000313" key="4">
    <source>
        <dbReference type="EnsemblMetazoa" id="ASIC012595-PA"/>
    </source>
</evidence>
<evidence type="ECO:0000313" key="5">
    <source>
        <dbReference type="Proteomes" id="UP000030765"/>
    </source>
</evidence>
<dbReference type="InterPro" id="IPR032675">
    <property type="entry name" value="LRR_dom_sf"/>
</dbReference>
<keyword evidence="5" id="KW-1185">Reference proteome</keyword>
<dbReference type="EMBL" id="KE525284">
    <property type="protein sequence ID" value="KFB44703.1"/>
    <property type="molecule type" value="Genomic_DNA"/>
</dbReference>
<organism evidence="3">
    <name type="scientific">Anopheles sinensis</name>
    <name type="common">Mosquito</name>
    <dbReference type="NCBI Taxonomy" id="74873"/>
    <lineage>
        <taxon>Eukaryota</taxon>
        <taxon>Metazoa</taxon>
        <taxon>Ecdysozoa</taxon>
        <taxon>Arthropoda</taxon>
        <taxon>Hexapoda</taxon>
        <taxon>Insecta</taxon>
        <taxon>Pterygota</taxon>
        <taxon>Neoptera</taxon>
        <taxon>Endopterygota</taxon>
        <taxon>Diptera</taxon>
        <taxon>Nematocera</taxon>
        <taxon>Culicoidea</taxon>
        <taxon>Culicidae</taxon>
        <taxon>Anophelinae</taxon>
        <taxon>Anopheles</taxon>
    </lineage>
</organism>
<sequence length="404" mass="45603">MKCQSTCVIENLKPQKDGPLMLRHLSASHSSQVKFLNLRSTVVTKEFLDEMGQFVQGIQIVDSLGVQQIILSKQFNLLHLDISNSRLRFFEIEGHVRLLTLVVSSGLLKKIPPTFRYLHAATVIEISECPIVTLDLAPFCSTFSLRALKLTKNKIRYIVNSSTVPCSPQMKQIELDENHIQVLNLELFSTSSRLLRAGFVRKNAIELVVGRFTSSSLLTLALSGNYLTRLDVCQWNTPALSSLHIGSNRLSDVPRCLGNLSQLDFLVMHRNRFTNFDIRSVAKLKHLRFLNLALNNLSSFAMSDKEFPPSLNRLYLGYNRLESLDLSYVPVPSCEVYVSNNLIGELDIDKVSLNVTLLDMGNNPLDCSWDEKKSRRLVKCIKNPNFDPAEAYNGDSSKVLERLT</sequence>
<dbReference type="EMBL" id="ATLV01019900">
    <property type="status" value="NOT_ANNOTATED_CDS"/>
    <property type="molecule type" value="Genomic_DNA"/>
</dbReference>
<dbReference type="InterPro" id="IPR050333">
    <property type="entry name" value="SLRP"/>
</dbReference>
<protein>
    <submittedName>
        <fullName evidence="3">AGAP005668-PA-like protein</fullName>
    </submittedName>
</protein>
<dbReference type="EnsemblMetazoa" id="ASIC012595-RA">
    <property type="protein sequence ID" value="ASIC012595-PA"/>
    <property type="gene ID" value="ASIC012595"/>
</dbReference>